<dbReference type="Proteomes" id="UP000042738">
    <property type="component" value="Chromosome"/>
</dbReference>
<dbReference type="Pfam" id="PF13669">
    <property type="entry name" value="Glyoxalase_4"/>
    <property type="match status" value="1"/>
</dbReference>
<dbReference type="InterPro" id="IPR029068">
    <property type="entry name" value="Glyas_Bleomycin-R_OHBP_Dase"/>
</dbReference>
<dbReference type="GeneID" id="93735806"/>
<accession>A0A068ZCH7</accession>
<dbReference type="SUPFAM" id="SSF54593">
    <property type="entry name" value="Glyoxalase/Bleomycin resistance protein/Dihydroxybiphenyl dioxygenase"/>
    <property type="match status" value="1"/>
</dbReference>
<dbReference type="Gene3D" id="3.10.180.10">
    <property type="entry name" value="2,3-Dihydroxybiphenyl 1,2-Dioxygenase, domain 1"/>
    <property type="match status" value="1"/>
</dbReference>
<organism evidence="1 2">
    <name type="scientific">Serratia symbiotica</name>
    <dbReference type="NCBI Taxonomy" id="138074"/>
    <lineage>
        <taxon>Bacteria</taxon>
        <taxon>Pseudomonadati</taxon>
        <taxon>Pseudomonadota</taxon>
        <taxon>Gammaproteobacteria</taxon>
        <taxon>Enterobacterales</taxon>
        <taxon>Yersiniaceae</taxon>
        <taxon>Serratia</taxon>
    </lineage>
</organism>
<dbReference type="AlphaFoldDB" id="A0A068ZCH7"/>
<name>A0A068ZCH7_9GAMM</name>
<evidence type="ECO:0000313" key="2">
    <source>
        <dbReference type="Proteomes" id="UP000042738"/>
    </source>
</evidence>
<sequence length="189" mass="22079">MIDYKALGHINIVVDDIEKAIEYYNKLLFCIPRQIFPHFKNEGFSKSAGFIDEIVNVSICFLEIPKTGIFLELMEYHNPIGYSSSVDKKTNDIGGIGHICIKVDNIDYAFKHIKNTKDTKLISLSERYKPFFISPISTDDFNFFDEQLESSLEEKENVCSIIKKIRYFYFVDKYNIQWEFEQGHDDIGE</sequence>
<proteinExistence type="predicted"/>
<evidence type="ECO:0000313" key="1">
    <source>
        <dbReference type="EMBL" id="QLH62367.1"/>
    </source>
</evidence>
<dbReference type="EMBL" id="CP050855">
    <property type="protein sequence ID" value="QLH62367.1"/>
    <property type="molecule type" value="Genomic_DNA"/>
</dbReference>
<dbReference type="RefSeq" id="WP_040266466.1">
    <property type="nucleotide sequence ID" value="NZ_CP050855.1"/>
</dbReference>
<reference evidence="1 2" key="1">
    <citation type="journal article" date="2014" name="Genome Announc.">
        <title>Whole-Genome Sequence of Serratia symbiotica Strain CWBI-2.3T, a Free-Living Symbiont of the Black Bean Aphid Aphis fabae.</title>
        <authorList>
            <person name="Foray V."/>
            <person name="Grigorescu A.S."/>
            <person name="Sabri A."/>
            <person name="Haubruge E."/>
            <person name="Lognay G."/>
            <person name="Francis F."/>
            <person name="Fauconnier M.L."/>
            <person name="Hance T."/>
            <person name="Thonart P."/>
        </authorList>
    </citation>
    <scope>NUCLEOTIDE SEQUENCE [LARGE SCALE GENOMIC DNA]</scope>
    <source>
        <strain evidence="1">CWBI-2.3</strain>
    </source>
</reference>
<dbReference type="STRING" id="138074.SYMBAF_70084"/>
<protein>
    <submittedName>
        <fullName evidence="1">Bleomycin resistance protein</fullName>
    </submittedName>
</protein>
<gene>
    <name evidence="1" type="ORF">SYMBAF_04655</name>
</gene>